<keyword evidence="2" id="KW-1185">Reference proteome</keyword>
<dbReference type="EMBL" id="FTOB01000001">
    <property type="protein sequence ID" value="SIS38776.1"/>
    <property type="molecule type" value="Genomic_DNA"/>
</dbReference>
<organism evidence="1 2">
    <name type="scientific">Zobellia uliginosa</name>
    <dbReference type="NCBI Taxonomy" id="143224"/>
    <lineage>
        <taxon>Bacteria</taxon>
        <taxon>Pseudomonadati</taxon>
        <taxon>Bacteroidota</taxon>
        <taxon>Flavobacteriia</taxon>
        <taxon>Flavobacteriales</taxon>
        <taxon>Flavobacteriaceae</taxon>
        <taxon>Zobellia</taxon>
    </lineage>
</organism>
<proteinExistence type="predicted"/>
<dbReference type="InterPro" id="IPR050708">
    <property type="entry name" value="T6SS_VgrG/RHS"/>
</dbReference>
<gene>
    <name evidence="1" type="ORF">SAMN05421766_101332</name>
</gene>
<dbReference type="NCBIfam" id="TIGR03696">
    <property type="entry name" value="Rhs_assc_core"/>
    <property type="match status" value="1"/>
</dbReference>
<name>A0ABY1KIF6_9FLAO</name>
<dbReference type="RefSeq" id="WP_139327569.1">
    <property type="nucleotide sequence ID" value="NZ_FTOB01000001.1"/>
</dbReference>
<protein>
    <submittedName>
        <fullName evidence="1">RHS repeat-associated core domain-containing protein</fullName>
    </submittedName>
</protein>
<dbReference type="InterPro" id="IPR022385">
    <property type="entry name" value="Rhs_assc_core"/>
</dbReference>
<accession>A0ABY1KIF6</accession>
<dbReference type="Proteomes" id="UP000185728">
    <property type="component" value="Unassembled WGS sequence"/>
</dbReference>
<dbReference type="PANTHER" id="PTHR32305:SF15">
    <property type="entry name" value="PROTEIN RHSA-RELATED"/>
    <property type="match status" value="1"/>
</dbReference>
<reference evidence="1 2" key="1">
    <citation type="submission" date="2017-01" db="EMBL/GenBank/DDBJ databases">
        <authorList>
            <person name="Varghese N."/>
            <person name="Submissions S."/>
        </authorList>
    </citation>
    <scope>NUCLEOTIDE SEQUENCE [LARGE SCALE GENOMIC DNA]</scope>
    <source>
        <strain evidence="1 2">DSM 2061</strain>
    </source>
</reference>
<dbReference type="PANTHER" id="PTHR32305">
    <property type="match status" value="1"/>
</dbReference>
<evidence type="ECO:0000313" key="1">
    <source>
        <dbReference type="EMBL" id="SIS38776.1"/>
    </source>
</evidence>
<sequence length="553" mass="61037">MLGQYQYAATNFQQTGLDLNASGQGFYQNGAEQQISYNAFKSPVEINESGKERYSFQYNAGIGRANMFFGDTDADKEERRYHRHYSEDGSMEITWDKTTGKTVFTTYVGGDAYTAPAIFHSEQTSTTTAQYLYLHRDYLGSILAITDKDGNLKEKRHFDAWGNPVKWTNGSVMAITGGMAGGALSDRGFTGHEHLFGANLIHMNGRLYDPGLHRFLMPDNFVQNPYSTLSYNRYSYVWNNPLMYVDPSGETNEFTETPNQGWFSKILSIPIVGWATGVIGLYESFVGPINWDNVGEAIARPFREAGRWYEKNIGKPLNKWFNKHIKEPIFGGGDKSPPPKVAHPLEVPTPATNTQSNLPIFGASGGVGGMPLAHMWKNAPKQDYSGFLGKVDYYVLGGGFVDGISYDIDGNPIGLAPLMGTPDVGKGGLSLVKGFRSLWKSLKGVKSAAKSSTQGGLNLFKWGAPQTGKNVGWKTGDYMLHLPNKGTPKLNWKANYGALRREMGLGKPIFDSYRTTGGNLIPTKGFLNAERSILQGRGWIYNPSKGAWMPPGF</sequence>
<dbReference type="Gene3D" id="2.180.10.10">
    <property type="entry name" value="RHS repeat-associated core"/>
    <property type="match status" value="1"/>
</dbReference>
<evidence type="ECO:0000313" key="2">
    <source>
        <dbReference type="Proteomes" id="UP000185728"/>
    </source>
</evidence>
<comment type="caution">
    <text evidence="1">The sequence shown here is derived from an EMBL/GenBank/DDBJ whole genome shotgun (WGS) entry which is preliminary data.</text>
</comment>